<keyword evidence="5" id="KW-1185">Reference proteome</keyword>
<sequence length="198" mass="21689">MSLSAPPPPLWVFLPLPRGTKAEPLAREWLAQQLGGTADTLPLLRDGRGRPRLGAPFDLTDCNWSHSGDGLVVALGTGVQVGIDLEWLRPRPRATALARRFFHPAEADWIESFPLETRPTAFTRLWCAKEAVLKAHGHGLSFGLDRLRLEDDGEHIRLVDCDPALGRPGEWALTLLEPAPGYVGALAWRRPMAAPATS</sequence>
<protein>
    <recommendedName>
        <fullName evidence="3">4'-phosphopantetheinyl transferase domain-containing protein</fullName>
    </recommendedName>
</protein>
<dbReference type="Proteomes" id="UP000680116">
    <property type="component" value="Chromosome"/>
</dbReference>
<evidence type="ECO:0000259" key="3">
    <source>
        <dbReference type="Pfam" id="PF01648"/>
    </source>
</evidence>
<dbReference type="InterPro" id="IPR008278">
    <property type="entry name" value="4-PPantetheinyl_Trfase_dom"/>
</dbReference>
<name>A0ABM8UID7_9GAMM</name>
<gene>
    <name evidence="4" type="ORF">LYB30171_02504</name>
</gene>
<dbReference type="InterPro" id="IPR037143">
    <property type="entry name" value="4-PPantetheinyl_Trfase_dom_sf"/>
</dbReference>
<proteinExistence type="inferred from homology"/>
<dbReference type="SUPFAM" id="SSF56214">
    <property type="entry name" value="4'-phosphopantetheinyl transferase"/>
    <property type="match status" value="1"/>
</dbReference>
<evidence type="ECO:0000256" key="2">
    <source>
        <dbReference type="ARBA" id="ARBA00022679"/>
    </source>
</evidence>
<dbReference type="PANTHER" id="PTHR12215:SF10">
    <property type="entry name" value="L-AMINOADIPATE-SEMIALDEHYDE DEHYDROGENASE-PHOSPHOPANTETHEINYL TRANSFERASE"/>
    <property type="match status" value="1"/>
</dbReference>
<evidence type="ECO:0000256" key="1">
    <source>
        <dbReference type="ARBA" id="ARBA00010990"/>
    </source>
</evidence>
<dbReference type="EMBL" id="OU015430">
    <property type="protein sequence ID" value="CAG4977839.1"/>
    <property type="molecule type" value="Genomic_DNA"/>
</dbReference>
<dbReference type="InterPro" id="IPR050559">
    <property type="entry name" value="P-Pant_transferase_sf"/>
</dbReference>
<dbReference type="PANTHER" id="PTHR12215">
    <property type="entry name" value="PHOSPHOPANTETHEINE TRANSFERASE"/>
    <property type="match status" value="1"/>
</dbReference>
<organism evidence="4 5">
    <name type="scientific">Novilysobacter luteus</name>
    <dbReference type="NCBI Taxonomy" id="2822368"/>
    <lineage>
        <taxon>Bacteria</taxon>
        <taxon>Pseudomonadati</taxon>
        <taxon>Pseudomonadota</taxon>
        <taxon>Gammaproteobacteria</taxon>
        <taxon>Lysobacterales</taxon>
        <taxon>Lysobacteraceae</taxon>
        <taxon>Novilysobacter</taxon>
    </lineage>
</organism>
<reference evidence="4 5" key="1">
    <citation type="submission" date="2021-04" db="EMBL/GenBank/DDBJ databases">
        <authorList>
            <person name="Rodrigo-Torres L."/>
            <person name="Arahal R. D."/>
            <person name="Lucena T."/>
        </authorList>
    </citation>
    <scope>NUCLEOTIDE SEQUENCE [LARGE SCALE GENOMIC DNA]</scope>
    <source>
        <strain evidence="4 5">CECT 30171</strain>
    </source>
</reference>
<dbReference type="Gene3D" id="3.90.470.20">
    <property type="entry name" value="4'-phosphopantetheinyl transferase domain"/>
    <property type="match status" value="1"/>
</dbReference>
<evidence type="ECO:0000313" key="5">
    <source>
        <dbReference type="Proteomes" id="UP000680116"/>
    </source>
</evidence>
<keyword evidence="2" id="KW-0808">Transferase</keyword>
<feature type="domain" description="4'-phosphopantetheinyl transferase" evidence="3">
    <location>
        <begin position="80"/>
        <end position="155"/>
    </location>
</feature>
<accession>A0ABM8UID7</accession>
<dbReference type="RefSeq" id="WP_215218979.1">
    <property type="nucleotide sequence ID" value="NZ_OU015430.1"/>
</dbReference>
<comment type="similarity">
    <text evidence="1">Belongs to the P-Pant transferase superfamily. Gsp/Sfp/HetI/AcpT family.</text>
</comment>
<evidence type="ECO:0000313" key="4">
    <source>
        <dbReference type="EMBL" id="CAG4977839.1"/>
    </source>
</evidence>
<dbReference type="Pfam" id="PF01648">
    <property type="entry name" value="ACPS"/>
    <property type="match status" value="1"/>
</dbReference>